<proteinExistence type="inferred from homology"/>
<dbReference type="PANTHER" id="PTHR43630">
    <property type="entry name" value="POLY-BETA-1,6-N-ACETYL-D-GLUCOSAMINE SYNTHASE"/>
    <property type="match status" value="1"/>
</dbReference>
<dbReference type="GO" id="GO:0016757">
    <property type="term" value="F:glycosyltransferase activity"/>
    <property type="evidence" value="ECO:0007669"/>
    <property type="project" value="UniProtKB-KW"/>
</dbReference>
<feature type="transmembrane region" description="Helical" evidence="4">
    <location>
        <begin position="253"/>
        <end position="274"/>
    </location>
</feature>
<dbReference type="PANTHER" id="PTHR43630:SF1">
    <property type="entry name" value="POLY-BETA-1,6-N-ACETYL-D-GLUCOSAMINE SYNTHASE"/>
    <property type="match status" value="1"/>
</dbReference>
<comment type="similarity">
    <text evidence="1">Belongs to the glycosyltransferase 2 family.</text>
</comment>
<keyword evidence="4" id="KW-0472">Membrane</keyword>
<keyword evidence="3" id="KW-0808">Transferase</keyword>
<evidence type="ECO:0000313" key="6">
    <source>
        <dbReference type="EMBL" id="OGY11537.1"/>
    </source>
</evidence>
<keyword evidence="2" id="KW-0328">Glycosyltransferase</keyword>
<organism evidence="6 7">
    <name type="scientific">Candidatus Blackburnbacteria bacterium RIFCSPHIGHO2_02_FULL_44_20</name>
    <dbReference type="NCBI Taxonomy" id="1797516"/>
    <lineage>
        <taxon>Bacteria</taxon>
        <taxon>Candidatus Blackburniibacteriota</taxon>
    </lineage>
</organism>
<dbReference type="STRING" id="1797516.A3D26_03235"/>
<dbReference type="Proteomes" id="UP000178319">
    <property type="component" value="Unassembled WGS sequence"/>
</dbReference>
<dbReference type="CDD" id="cd00761">
    <property type="entry name" value="Glyco_tranf_GTA_type"/>
    <property type="match status" value="1"/>
</dbReference>
<reference evidence="6 7" key="1">
    <citation type="journal article" date="2016" name="Nat. Commun.">
        <title>Thousands of microbial genomes shed light on interconnected biogeochemical processes in an aquifer system.</title>
        <authorList>
            <person name="Anantharaman K."/>
            <person name="Brown C.T."/>
            <person name="Hug L.A."/>
            <person name="Sharon I."/>
            <person name="Castelle C.J."/>
            <person name="Probst A.J."/>
            <person name="Thomas B.C."/>
            <person name="Singh A."/>
            <person name="Wilkins M.J."/>
            <person name="Karaoz U."/>
            <person name="Brodie E.L."/>
            <person name="Williams K.H."/>
            <person name="Hubbard S.S."/>
            <person name="Banfield J.F."/>
        </authorList>
    </citation>
    <scope>NUCLEOTIDE SEQUENCE [LARGE SCALE GENOMIC DNA]</scope>
</reference>
<dbReference type="Gene3D" id="3.90.550.10">
    <property type="entry name" value="Spore Coat Polysaccharide Biosynthesis Protein SpsA, Chain A"/>
    <property type="match status" value="1"/>
</dbReference>
<evidence type="ECO:0000256" key="1">
    <source>
        <dbReference type="ARBA" id="ARBA00006739"/>
    </source>
</evidence>
<evidence type="ECO:0000256" key="2">
    <source>
        <dbReference type="ARBA" id="ARBA00022676"/>
    </source>
</evidence>
<dbReference type="InterPro" id="IPR029044">
    <property type="entry name" value="Nucleotide-diphossugar_trans"/>
</dbReference>
<sequence>MKISIIIPTYNEEHVILECLKSLKEQTKKDLKIIVVDDGSTDKTRDIIENYKLEIRKLLLLEQKHLGPGPARNLGAKHAASSILVFVDSDMTFAPNFIEKLVSPIEKGESRGTFSVLEHVANPENIWSQCWGINEGWAKGMRHPANYPDKQKVFRAILKSEFDRVGGFSPTGEYTDDWTLSEKLGYLADNAPGAVFYHKNPETLGEVFKQARWIGKRSYKYGLWGKLFALVRASLPVSLFVGIWKWAKAGEPPFIIFKVVYDFGIFTGITSSLLGGKSAK</sequence>
<dbReference type="InterPro" id="IPR001173">
    <property type="entry name" value="Glyco_trans_2-like"/>
</dbReference>
<evidence type="ECO:0000259" key="5">
    <source>
        <dbReference type="Pfam" id="PF00535"/>
    </source>
</evidence>
<protein>
    <recommendedName>
        <fullName evidence="5">Glycosyltransferase 2-like domain-containing protein</fullName>
    </recommendedName>
</protein>
<feature type="domain" description="Glycosyltransferase 2-like" evidence="5">
    <location>
        <begin position="4"/>
        <end position="136"/>
    </location>
</feature>
<name>A0A1G1V8A5_9BACT</name>
<evidence type="ECO:0000313" key="7">
    <source>
        <dbReference type="Proteomes" id="UP000178319"/>
    </source>
</evidence>
<gene>
    <name evidence="6" type="ORF">A3D26_03235</name>
</gene>
<dbReference type="AlphaFoldDB" id="A0A1G1V8A5"/>
<keyword evidence="4" id="KW-0812">Transmembrane</keyword>
<dbReference type="EMBL" id="MHBZ01000015">
    <property type="protein sequence ID" value="OGY11537.1"/>
    <property type="molecule type" value="Genomic_DNA"/>
</dbReference>
<feature type="transmembrane region" description="Helical" evidence="4">
    <location>
        <begin position="227"/>
        <end position="247"/>
    </location>
</feature>
<evidence type="ECO:0000256" key="4">
    <source>
        <dbReference type="SAM" id="Phobius"/>
    </source>
</evidence>
<accession>A0A1G1V8A5</accession>
<comment type="caution">
    <text evidence="6">The sequence shown here is derived from an EMBL/GenBank/DDBJ whole genome shotgun (WGS) entry which is preliminary data.</text>
</comment>
<dbReference type="Pfam" id="PF00535">
    <property type="entry name" value="Glycos_transf_2"/>
    <property type="match status" value="1"/>
</dbReference>
<evidence type="ECO:0000256" key="3">
    <source>
        <dbReference type="ARBA" id="ARBA00022679"/>
    </source>
</evidence>
<keyword evidence="4" id="KW-1133">Transmembrane helix</keyword>
<dbReference type="SUPFAM" id="SSF53448">
    <property type="entry name" value="Nucleotide-diphospho-sugar transferases"/>
    <property type="match status" value="1"/>
</dbReference>